<dbReference type="EMBL" id="CAJHNJ030000073">
    <property type="protein sequence ID" value="CAG9134123.1"/>
    <property type="molecule type" value="Genomic_DNA"/>
</dbReference>
<dbReference type="Pfam" id="PF03561">
    <property type="entry name" value="Allantoicase"/>
    <property type="match status" value="2"/>
</dbReference>
<feature type="domain" description="Allantoicase" evidence="3">
    <location>
        <begin position="6"/>
        <end position="112"/>
    </location>
</feature>
<dbReference type="PANTHER" id="PTHR12045:SF3">
    <property type="entry name" value="INACTIVE ALLANTOICASE-RELATED"/>
    <property type="match status" value="1"/>
</dbReference>
<dbReference type="InterPro" id="IPR015908">
    <property type="entry name" value="Allantoicase_dom"/>
</dbReference>
<dbReference type="Gene3D" id="2.60.120.260">
    <property type="entry name" value="Galactose-binding domain-like"/>
    <property type="match status" value="2"/>
</dbReference>
<accession>A0A8S4FZ39</accession>
<comment type="caution">
    <text evidence="4">The sequence shown here is derived from an EMBL/GenBank/DDBJ whole genome shotgun (WGS) entry which is preliminary data.</text>
</comment>
<keyword evidence="5" id="KW-1185">Reference proteome</keyword>
<sequence>MDNVLLVDTAFFTGNFAPKYSIQGAVLNEQQEAQIPKRKSEMGSAAAASDLKQMNDLSRDWPEIVPRTPLRPGYEDTRMNYRNVTSGGPYTHIRVNIYPDGGIARLRVFGVAQPTPPAADTRLDLASLLTGTVCVDYSNAHYGHPRNMLSPGRGAGMADGWETARRPDRPEVLLAKSDGTIVVTGEEWAIFRLGFRGALEEIGVDTNHYKGNYPDSIKIEGLDALGDDTWMTILNPRKLSAHKEHWFPCSSGPVTHVRVTIAPDGGVSRLRLMGHAVAQ</sequence>
<dbReference type="SUPFAM" id="SSF49785">
    <property type="entry name" value="Galactose-binding domain-like"/>
    <property type="match status" value="2"/>
</dbReference>
<dbReference type="GO" id="GO:0000256">
    <property type="term" value="P:allantoin catabolic process"/>
    <property type="evidence" value="ECO:0007669"/>
    <property type="project" value="InterPro"/>
</dbReference>
<organism evidence="4 5">
    <name type="scientific">Plutella xylostella</name>
    <name type="common">Diamondback moth</name>
    <name type="synonym">Plutella maculipennis</name>
    <dbReference type="NCBI Taxonomy" id="51655"/>
    <lineage>
        <taxon>Eukaryota</taxon>
        <taxon>Metazoa</taxon>
        <taxon>Ecdysozoa</taxon>
        <taxon>Arthropoda</taxon>
        <taxon>Hexapoda</taxon>
        <taxon>Insecta</taxon>
        <taxon>Pterygota</taxon>
        <taxon>Neoptera</taxon>
        <taxon>Endopterygota</taxon>
        <taxon>Lepidoptera</taxon>
        <taxon>Glossata</taxon>
        <taxon>Ditrysia</taxon>
        <taxon>Yponomeutoidea</taxon>
        <taxon>Plutellidae</taxon>
        <taxon>Plutella</taxon>
    </lineage>
</organism>
<dbReference type="InterPro" id="IPR005164">
    <property type="entry name" value="Allantoicase"/>
</dbReference>
<dbReference type="PANTHER" id="PTHR12045">
    <property type="entry name" value="ALLANTOICASE"/>
    <property type="match status" value="1"/>
</dbReference>
<evidence type="ECO:0000256" key="2">
    <source>
        <dbReference type="ARBA" id="ARBA00031078"/>
    </source>
</evidence>
<name>A0A8S4FZ39_PLUXY</name>
<evidence type="ECO:0000313" key="4">
    <source>
        <dbReference type="EMBL" id="CAG9134123.1"/>
    </source>
</evidence>
<feature type="domain" description="Allantoicase" evidence="3">
    <location>
        <begin position="131"/>
        <end position="276"/>
    </location>
</feature>
<evidence type="ECO:0000259" key="3">
    <source>
        <dbReference type="Pfam" id="PF03561"/>
    </source>
</evidence>
<dbReference type="Proteomes" id="UP000653454">
    <property type="component" value="Unassembled WGS sequence"/>
</dbReference>
<protein>
    <recommendedName>
        <fullName evidence="2">Allantoate amidinohydrolase</fullName>
    </recommendedName>
</protein>
<gene>
    <name evidence="4" type="ORF">PLXY2_LOCUS12390</name>
</gene>
<dbReference type="AlphaFoldDB" id="A0A8S4FZ39"/>
<dbReference type="InterPro" id="IPR008979">
    <property type="entry name" value="Galactose-bd-like_sf"/>
</dbReference>
<evidence type="ECO:0000313" key="5">
    <source>
        <dbReference type="Proteomes" id="UP000653454"/>
    </source>
</evidence>
<proteinExistence type="inferred from homology"/>
<reference evidence="4" key="1">
    <citation type="submission" date="2020-11" db="EMBL/GenBank/DDBJ databases">
        <authorList>
            <person name="Whiteford S."/>
        </authorList>
    </citation>
    <scope>NUCLEOTIDE SEQUENCE</scope>
</reference>
<comment type="similarity">
    <text evidence="1">Belongs to the allantoicase family.</text>
</comment>
<evidence type="ECO:0000256" key="1">
    <source>
        <dbReference type="ARBA" id="ARBA00009242"/>
    </source>
</evidence>
<dbReference type="GO" id="GO:0004037">
    <property type="term" value="F:allantoicase activity"/>
    <property type="evidence" value="ECO:0007669"/>
    <property type="project" value="InterPro"/>
</dbReference>